<evidence type="ECO:0000259" key="1">
    <source>
        <dbReference type="Pfam" id="PF00144"/>
    </source>
</evidence>
<dbReference type="InterPro" id="IPR001466">
    <property type="entry name" value="Beta-lactam-related"/>
</dbReference>
<dbReference type="InterPro" id="IPR012338">
    <property type="entry name" value="Beta-lactam/transpept-like"/>
</dbReference>
<keyword evidence="3" id="KW-1185">Reference proteome</keyword>
<dbReference type="OrthoDB" id="428260at2759"/>
<accession>A0A8H5BUL7</accession>
<dbReference type="AlphaFoldDB" id="A0A8H5BUL7"/>
<sequence>MPTISEAGKQALDALIENARQDPKTPPFFYGITSADGDIYTNAAGFKKVADRASGAVDADTVFWIASQTKLITHIAALQLVEKGLLFPSTPVSEYIADFEDLIIHSDGGENREAKKVMTIEHLMHHTSGLSYPFNVLDGSEHPGPDEVVLPQPFRGPHTKDGAAGFLKYIKADLPGIPVKFEPGSDFVYGYSSDILGFVVEKISGLSLEDYMQANILKPLDMRHTSFLQSPEIKEHLASTTYRRKDSGLDLWDHSISEADPEKGHAFYGGSTLLSSSRDYLTLLRHLLQLHSGKKPFAPAILSKESVLKLFTPSLEPAAQGSFQAFLGPALPVPGIQWSNGQAVITADWPGMRKAGSAFYRRLLIELQQTGSGYLNTAYFIDPTTGIAGVMHGQVVPTPDMGFMMIGAGLETMVYAGLEE</sequence>
<comment type="caution">
    <text evidence="2">The sequence shown here is derived from an EMBL/GenBank/DDBJ whole genome shotgun (WGS) entry which is preliminary data.</text>
</comment>
<protein>
    <recommendedName>
        <fullName evidence="1">Beta-lactamase-related domain-containing protein</fullName>
    </recommendedName>
</protein>
<organism evidence="2 3">
    <name type="scientific">Ephemerocybe angulata</name>
    <dbReference type="NCBI Taxonomy" id="980116"/>
    <lineage>
        <taxon>Eukaryota</taxon>
        <taxon>Fungi</taxon>
        <taxon>Dikarya</taxon>
        <taxon>Basidiomycota</taxon>
        <taxon>Agaricomycotina</taxon>
        <taxon>Agaricomycetes</taxon>
        <taxon>Agaricomycetidae</taxon>
        <taxon>Agaricales</taxon>
        <taxon>Agaricineae</taxon>
        <taxon>Psathyrellaceae</taxon>
        <taxon>Ephemerocybe</taxon>
    </lineage>
</organism>
<evidence type="ECO:0000313" key="3">
    <source>
        <dbReference type="Proteomes" id="UP000541558"/>
    </source>
</evidence>
<dbReference type="EMBL" id="JAACJK010000120">
    <property type="protein sequence ID" value="KAF5329854.1"/>
    <property type="molecule type" value="Genomic_DNA"/>
</dbReference>
<dbReference type="PANTHER" id="PTHR43283">
    <property type="entry name" value="BETA-LACTAMASE-RELATED"/>
    <property type="match status" value="1"/>
</dbReference>
<gene>
    <name evidence="2" type="ORF">D9611_013413</name>
</gene>
<proteinExistence type="predicted"/>
<dbReference type="Pfam" id="PF00144">
    <property type="entry name" value="Beta-lactamase"/>
    <property type="match status" value="1"/>
</dbReference>
<reference evidence="2 3" key="1">
    <citation type="journal article" date="2020" name="ISME J.">
        <title>Uncovering the hidden diversity of litter-decomposition mechanisms in mushroom-forming fungi.</title>
        <authorList>
            <person name="Floudas D."/>
            <person name="Bentzer J."/>
            <person name="Ahren D."/>
            <person name="Johansson T."/>
            <person name="Persson P."/>
            <person name="Tunlid A."/>
        </authorList>
    </citation>
    <scope>NUCLEOTIDE SEQUENCE [LARGE SCALE GENOMIC DNA]</scope>
    <source>
        <strain evidence="2 3">CBS 175.51</strain>
    </source>
</reference>
<dbReference type="InterPro" id="IPR050789">
    <property type="entry name" value="Diverse_Enzym_Activities"/>
</dbReference>
<dbReference type="Gene3D" id="3.40.710.10">
    <property type="entry name" value="DD-peptidase/beta-lactamase superfamily"/>
    <property type="match status" value="1"/>
</dbReference>
<dbReference type="PANTHER" id="PTHR43283:SF3">
    <property type="entry name" value="BETA-LACTAMASE FAMILY PROTEIN (AFU_ORTHOLOGUE AFUA_5G07500)"/>
    <property type="match status" value="1"/>
</dbReference>
<evidence type="ECO:0000313" key="2">
    <source>
        <dbReference type="EMBL" id="KAF5329854.1"/>
    </source>
</evidence>
<name>A0A8H5BUL7_9AGAR</name>
<dbReference type="SUPFAM" id="SSF56601">
    <property type="entry name" value="beta-lactamase/transpeptidase-like"/>
    <property type="match status" value="1"/>
</dbReference>
<dbReference type="Proteomes" id="UP000541558">
    <property type="component" value="Unassembled WGS sequence"/>
</dbReference>
<feature type="domain" description="Beta-lactamase-related" evidence="1">
    <location>
        <begin position="14"/>
        <end position="395"/>
    </location>
</feature>